<sequence>MKISKKTIILLIILLLIPMIVAYANPGNGNNGNGNGQGYVDIIKTGLFTPVESATSPEDYILDVNEEILMVKDTYYTIGILLDASEAKNNTKFNFKFTDNMLVDSINLYFYDENNKAILYDEVDIENPNNYHLKFKFLNEEYPSDFYILTYDVKPTETGEFPTNIEIHKDNPIDLNFNPTLIDFLPGVD</sequence>
<gene>
    <name evidence="2" type="ORF">GOQ27_16120</name>
</gene>
<evidence type="ECO:0000256" key="1">
    <source>
        <dbReference type="SAM" id="SignalP"/>
    </source>
</evidence>
<keyword evidence="1" id="KW-0732">Signal</keyword>
<feature type="chain" id="PRO_5037027773" evidence="1">
    <location>
        <begin position="25"/>
        <end position="189"/>
    </location>
</feature>
<evidence type="ECO:0000313" key="3">
    <source>
        <dbReference type="Proteomes" id="UP000724672"/>
    </source>
</evidence>
<protein>
    <submittedName>
        <fullName evidence="2">Uncharacterized protein</fullName>
    </submittedName>
</protein>
<organism evidence="2 3">
    <name type="scientific">Anaeromonas frigoriresistens</name>
    <dbReference type="NCBI Taxonomy" id="2683708"/>
    <lineage>
        <taxon>Bacteria</taxon>
        <taxon>Bacillati</taxon>
        <taxon>Bacillota</taxon>
        <taxon>Tissierellia</taxon>
        <taxon>Tissierellales</taxon>
        <taxon>Thermohalobacteraceae</taxon>
        <taxon>Anaeromonas</taxon>
    </lineage>
</organism>
<dbReference type="EMBL" id="WSFT01000053">
    <property type="protein sequence ID" value="MBS4540004.1"/>
    <property type="molecule type" value="Genomic_DNA"/>
</dbReference>
<evidence type="ECO:0000313" key="2">
    <source>
        <dbReference type="EMBL" id="MBS4540004.1"/>
    </source>
</evidence>
<keyword evidence="3" id="KW-1185">Reference proteome</keyword>
<dbReference type="Proteomes" id="UP000724672">
    <property type="component" value="Unassembled WGS sequence"/>
</dbReference>
<dbReference type="RefSeq" id="WP_203367902.1">
    <property type="nucleotide sequence ID" value="NZ_WSFT01000053.1"/>
</dbReference>
<reference evidence="2" key="1">
    <citation type="submission" date="2019-12" db="EMBL/GenBank/DDBJ databases">
        <title>Clostridiaceae gen. nov. sp. nov., isolated from sediment in Xinjiang, China.</title>
        <authorList>
            <person name="Zhang R."/>
        </authorList>
    </citation>
    <scope>NUCLEOTIDE SEQUENCE</scope>
    <source>
        <strain evidence="2">D2Q-11</strain>
    </source>
</reference>
<comment type="caution">
    <text evidence="2">The sequence shown here is derived from an EMBL/GenBank/DDBJ whole genome shotgun (WGS) entry which is preliminary data.</text>
</comment>
<dbReference type="AlphaFoldDB" id="A0A942V069"/>
<proteinExistence type="predicted"/>
<feature type="signal peptide" evidence="1">
    <location>
        <begin position="1"/>
        <end position="24"/>
    </location>
</feature>
<accession>A0A942V069</accession>
<name>A0A942V069_9FIRM</name>